<name>A0A7S7SPU6_PALFE</name>
<feature type="domain" description="EVE" evidence="1">
    <location>
        <begin position="2"/>
        <end position="126"/>
    </location>
</feature>
<dbReference type="InterPro" id="IPR052181">
    <property type="entry name" value="5hmC_binding"/>
</dbReference>
<organism evidence="2 3">
    <name type="scientific">Paludibaculum fermentans</name>
    <dbReference type="NCBI Taxonomy" id="1473598"/>
    <lineage>
        <taxon>Bacteria</taxon>
        <taxon>Pseudomonadati</taxon>
        <taxon>Acidobacteriota</taxon>
        <taxon>Terriglobia</taxon>
        <taxon>Bryobacterales</taxon>
        <taxon>Bryobacteraceae</taxon>
        <taxon>Paludibaculum</taxon>
    </lineage>
</organism>
<protein>
    <submittedName>
        <fullName evidence="2">EVE domain-containing protein</fullName>
    </submittedName>
</protein>
<sequence>MAYFLAKTDPDTYSIDELKRDGATTWDGVTNAQAVAVIRCMKPGDRVFIYHSGGQSKILGLAKITSAPRPDPANPKSAVVDLEFTGEIDPPVTLPEIKATGLFDDWALIRQGRLSTMAVPQAFVDWMKKRYPKAKL</sequence>
<dbReference type="PANTHER" id="PTHR14087:SF7">
    <property type="entry name" value="THYMOCYTE NUCLEAR PROTEIN 1"/>
    <property type="match status" value="1"/>
</dbReference>
<dbReference type="AlphaFoldDB" id="A0A7S7SPU6"/>
<reference evidence="2 3" key="1">
    <citation type="submission" date="2020-10" db="EMBL/GenBank/DDBJ databases">
        <title>Complete genome sequence of Paludibaculum fermentans P105T, a facultatively anaerobic acidobacterium capable of dissimilatory Fe(III) reduction.</title>
        <authorList>
            <person name="Dedysh S.N."/>
            <person name="Beletsky A.V."/>
            <person name="Kulichevskaya I.S."/>
            <person name="Mardanov A.V."/>
            <person name="Ravin N.V."/>
        </authorList>
    </citation>
    <scope>NUCLEOTIDE SEQUENCE [LARGE SCALE GENOMIC DNA]</scope>
    <source>
        <strain evidence="2 3">P105</strain>
    </source>
</reference>
<dbReference type="Proteomes" id="UP000593892">
    <property type="component" value="Chromosome"/>
</dbReference>
<dbReference type="KEGG" id="pfer:IRI77_34730"/>
<keyword evidence="3" id="KW-1185">Reference proteome</keyword>
<dbReference type="InterPro" id="IPR015947">
    <property type="entry name" value="PUA-like_sf"/>
</dbReference>
<evidence type="ECO:0000313" key="2">
    <source>
        <dbReference type="EMBL" id="QOY92258.1"/>
    </source>
</evidence>
<dbReference type="InterPro" id="IPR002740">
    <property type="entry name" value="EVE_domain"/>
</dbReference>
<dbReference type="PANTHER" id="PTHR14087">
    <property type="entry name" value="THYMOCYTE NUCLEAR PROTEIN 1"/>
    <property type="match status" value="1"/>
</dbReference>
<proteinExistence type="predicted"/>
<dbReference type="EMBL" id="CP063849">
    <property type="protein sequence ID" value="QOY92258.1"/>
    <property type="molecule type" value="Genomic_DNA"/>
</dbReference>
<dbReference type="Gene3D" id="3.10.590.10">
    <property type="entry name" value="ph1033 like domains"/>
    <property type="match status" value="1"/>
</dbReference>
<evidence type="ECO:0000313" key="3">
    <source>
        <dbReference type="Proteomes" id="UP000593892"/>
    </source>
</evidence>
<dbReference type="SUPFAM" id="SSF88697">
    <property type="entry name" value="PUA domain-like"/>
    <property type="match status" value="1"/>
</dbReference>
<gene>
    <name evidence="2" type="ORF">IRI77_34730</name>
</gene>
<evidence type="ECO:0000259" key="1">
    <source>
        <dbReference type="Pfam" id="PF01878"/>
    </source>
</evidence>
<accession>A0A7S7SPU6</accession>
<dbReference type="Pfam" id="PF01878">
    <property type="entry name" value="EVE"/>
    <property type="match status" value="1"/>
</dbReference>